<dbReference type="Proteomes" id="UP000182712">
    <property type="component" value="Unassembled WGS sequence"/>
</dbReference>
<dbReference type="RefSeq" id="WP_074596905.1">
    <property type="nucleotide sequence ID" value="NZ_FNUH01000014.1"/>
</dbReference>
<sequence length="254" mass="29815">MKQQKKPSFYKNPWFWITLFSVLYILRDSKVVPIKLLFDVIVYIYKQIISQPIAFLAFLLSIVAINIERINVIKNDKRAPLSISYKIEGKSEVKASFAGEVKEIMLPRLRIYENSGTIKSSYLLTPYIKDHNLLKDTLDAEYFSFNAIHIHLNEKTNSFKPDRLHHENYISLGSFISNNPKENQSHFTFLLVEGIDGTYKLLLLVYSKNELGNYYLEVIDRIDALNKKAVNRQHYYDQFKKCEKYLKDNNINIT</sequence>
<evidence type="ECO:0000256" key="1">
    <source>
        <dbReference type="SAM" id="Phobius"/>
    </source>
</evidence>
<dbReference type="AlphaFoldDB" id="A0A1H9LIV3"/>
<proteinExistence type="predicted"/>
<feature type="transmembrane region" description="Helical" evidence="1">
    <location>
        <begin position="12"/>
        <end position="27"/>
    </location>
</feature>
<accession>A0A1H9LIV3</accession>
<evidence type="ECO:0000313" key="4">
    <source>
        <dbReference type="Proteomes" id="UP000182712"/>
    </source>
</evidence>
<evidence type="ECO:0000313" key="3">
    <source>
        <dbReference type="EMBL" id="SER11159.1"/>
    </source>
</evidence>
<dbReference type="EMBL" id="FOGM01000001">
    <property type="protein sequence ID" value="SER11159.1"/>
    <property type="molecule type" value="Genomic_DNA"/>
</dbReference>
<gene>
    <name evidence="2" type="ORF">SAMN04487839_1198</name>
    <name evidence="3" type="ORF">SAMN04487840_10198</name>
</gene>
<organism evidence="3 4">
    <name type="scientific">Streptococcus gallolyticus</name>
    <dbReference type="NCBI Taxonomy" id="315405"/>
    <lineage>
        <taxon>Bacteria</taxon>
        <taxon>Bacillati</taxon>
        <taxon>Bacillota</taxon>
        <taxon>Bacilli</taxon>
        <taxon>Lactobacillales</taxon>
        <taxon>Streptococcaceae</taxon>
        <taxon>Streptococcus</taxon>
    </lineage>
</organism>
<evidence type="ECO:0000313" key="5">
    <source>
        <dbReference type="Proteomes" id="UP000182764"/>
    </source>
</evidence>
<keyword evidence="1" id="KW-0812">Transmembrane</keyword>
<feature type="transmembrane region" description="Helical" evidence="1">
    <location>
        <begin position="47"/>
        <end position="67"/>
    </location>
</feature>
<keyword evidence="1" id="KW-0472">Membrane</keyword>
<protein>
    <submittedName>
        <fullName evidence="3">Uncharacterized protein</fullName>
    </submittedName>
</protein>
<dbReference type="EMBL" id="FOBM01000019">
    <property type="protein sequence ID" value="SEM37465.1"/>
    <property type="molecule type" value="Genomic_DNA"/>
</dbReference>
<dbReference type="Proteomes" id="UP000182764">
    <property type="component" value="Unassembled WGS sequence"/>
</dbReference>
<reference evidence="4 5" key="1">
    <citation type="submission" date="2016-10" db="EMBL/GenBank/DDBJ databases">
        <authorList>
            <person name="de Groot N.N."/>
        </authorList>
    </citation>
    <scope>NUCLEOTIDE SEQUENCE [LARGE SCALE GENOMIC DNA]</scope>
    <source>
        <strain evidence="2 5">VTM1R29</strain>
        <strain evidence="3 4">VTM2R47</strain>
    </source>
</reference>
<keyword evidence="1" id="KW-1133">Transmembrane helix</keyword>
<evidence type="ECO:0000313" key="2">
    <source>
        <dbReference type="EMBL" id="SEM37465.1"/>
    </source>
</evidence>
<name>A0A1H9LIV3_9STRE</name>